<keyword evidence="3" id="KW-0812">Transmembrane</keyword>
<dbReference type="InterPro" id="IPR036291">
    <property type="entry name" value="NAD(P)-bd_dom_sf"/>
</dbReference>
<dbReference type="Proteomes" id="UP000182658">
    <property type="component" value="Unassembled WGS sequence"/>
</dbReference>
<gene>
    <name evidence="5" type="ORF">CONLIGDRAFT_656184</name>
</gene>
<dbReference type="InterPro" id="IPR002225">
    <property type="entry name" value="3Beta_OHSteriod_DH/Estase"/>
</dbReference>
<dbReference type="PANTHER" id="PTHR10366">
    <property type="entry name" value="NAD DEPENDENT EPIMERASE/DEHYDRATASE"/>
    <property type="match status" value="1"/>
</dbReference>
<name>A0A1J7IHZ0_9PEZI</name>
<dbReference type="InterPro" id="IPR050425">
    <property type="entry name" value="NAD(P)_dehydrat-like"/>
</dbReference>
<feature type="domain" description="3-beta hydroxysteroid dehydrogenase/isomerase" evidence="4">
    <location>
        <begin position="96"/>
        <end position="363"/>
    </location>
</feature>
<dbReference type="GO" id="GO:0000252">
    <property type="term" value="F:3-beta-hydroxysteroid dehydrogenase [NAD(P)+]/C4-decarboxylase activity"/>
    <property type="evidence" value="ECO:0007669"/>
    <property type="project" value="TreeGrafter"/>
</dbReference>
<accession>A0A1J7IHZ0</accession>
<reference evidence="5 6" key="1">
    <citation type="submission" date="2016-10" db="EMBL/GenBank/DDBJ databases">
        <title>Draft genome sequence of Coniochaeta ligniaria NRRL30616, a lignocellulolytic fungus for bioabatement of inhibitors in plant biomass hydrolysates.</title>
        <authorList>
            <consortium name="DOE Joint Genome Institute"/>
            <person name="Jimenez D.J."/>
            <person name="Hector R.E."/>
            <person name="Riley R."/>
            <person name="Sun H."/>
            <person name="Grigoriev I.V."/>
            <person name="Van Elsas J.D."/>
            <person name="Nichols N.N."/>
        </authorList>
    </citation>
    <scope>NUCLEOTIDE SEQUENCE [LARGE SCALE GENOMIC DNA]</scope>
    <source>
        <strain evidence="5 6">NRRL 30616</strain>
    </source>
</reference>
<evidence type="ECO:0000313" key="5">
    <source>
        <dbReference type="EMBL" id="OIW26891.1"/>
    </source>
</evidence>
<comment type="similarity">
    <text evidence="2">Belongs to the NAD(P)-dependent epimerase/dehydratase family. Dihydroflavonol-4-reductase subfamily.</text>
</comment>
<organism evidence="5 6">
    <name type="scientific">Coniochaeta ligniaria NRRL 30616</name>
    <dbReference type="NCBI Taxonomy" id="1408157"/>
    <lineage>
        <taxon>Eukaryota</taxon>
        <taxon>Fungi</taxon>
        <taxon>Dikarya</taxon>
        <taxon>Ascomycota</taxon>
        <taxon>Pezizomycotina</taxon>
        <taxon>Sordariomycetes</taxon>
        <taxon>Sordariomycetidae</taxon>
        <taxon>Coniochaetales</taxon>
        <taxon>Coniochaetaceae</taxon>
        <taxon>Coniochaeta</taxon>
    </lineage>
</organism>
<protein>
    <submittedName>
        <fullName evidence="5">NAD(P)-binding protein</fullName>
    </submittedName>
</protein>
<evidence type="ECO:0000259" key="4">
    <source>
        <dbReference type="Pfam" id="PF01073"/>
    </source>
</evidence>
<dbReference type="InParanoid" id="A0A1J7IHZ0"/>
<dbReference type="GO" id="GO:0005783">
    <property type="term" value="C:endoplasmic reticulum"/>
    <property type="evidence" value="ECO:0007669"/>
    <property type="project" value="TreeGrafter"/>
</dbReference>
<sequence>MPRAEMQPSPLSLVASSNYFFYTSTYNRKRAGVSVIAALTLIYLAWVNHILQGVPSEAWKLSGSRWTAKQLKRVYRALDQQPIEYTSKLPPRLDRGNGLVGGFIVLQLLARGTPPADIRILDIRSPERRDMAEGLAKAVEFVQTDITSAAAVDAAFARPWHLSVTHLPLTVFHTPVVILASDRSTYLYGFLEAVNVNGTKHVLAAARSFGADIFSSTSSASISIRPVEPFVTAGEPRNFWQILDERDFSHPLRPRAEFFGNYPASKAVAERLVCAASNPSFRTGCIRPANGVYGNPTDNTVGGPLSRWVPHIVQSFVHGANVAIAHLHHEAVLLNKDAPQAGRPFVVTDPNPPISYIDLYAAISTLSVHPFRTVTIPPILIVLLSYAVEWYHLLPYRVPFLKEILPEIRGDLRHLQPGIISICTHLIGSDADARQAVGKGLYRLGYSGVVTTLEEMVLEILEWNREHEAEDGVVREKKLYTTSTSLAEQLRQVLAVGRVVAE</sequence>
<dbReference type="Pfam" id="PF01073">
    <property type="entry name" value="3Beta_HSD"/>
    <property type="match status" value="1"/>
</dbReference>
<dbReference type="OrthoDB" id="10058185at2759"/>
<keyword evidence="3" id="KW-1133">Transmembrane helix</keyword>
<dbReference type="Gene3D" id="3.40.50.720">
    <property type="entry name" value="NAD(P)-binding Rossmann-like Domain"/>
    <property type="match status" value="1"/>
</dbReference>
<dbReference type="GO" id="GO:0006696">
    <property type="term" value="P:ergosterol biosynthetic process"/>
    <property type="evidence" value="ECO:0007669"/>
    <property type="project" value="TreeGrafter"/>
</dbReference>
<evidence type="ECO:0000256" key="1">
    <source>
        <dbReference type="ARBA" id="ARBA00023002"/>
    </source>
</evidence>
<dbReference type="PANTHER" id="PTHR10366:SF447">
    <property type="entry name" value="HYDROXYSTEROID DEHYDROGENASE_ISOMERASE FAMILY PROTEIN, PUTATIVE (AFU_ORTHOLOGUE AFUA_1G06450)-RELATED"/>
    <property type="match status" value="1"/>
</dbReference>
<keyword evidence="3" id="KW-0472">Membrane</keyword>
<evidence type="ECO:0000256" key="2">
    <source>
        <dbReference type="ARBA" id="ARBA00023445"/>
    </source>
</evidence>
<keyword evidence="1" id="KW-0560">Oxidoreductase</keyword>
<feature type="transmembrane region" description="Helical" evidence="3">
    <location>
        <begin position="31"/>
        <end position="51"/>
    </location>
</feature>
<dbReference type="STRING" id="1408157.A0A1J7IHZ0"/>
<evidence type="ECO:0000313" key="6">
    <source>
        <dbReference type="Proteomes" id="UP000182658"/>
    </source>
</evidence>
<proteinExistence type="inferred from homology"/>
<keyword evidence="6" id="KW-1185">Reference proteome</keyword>
<dbReference type="SUPFAM" id="SSF51735">
    <property type="entry name" value="NAD(P)-binding Rossmann-fold domains"/>
    <property type="match status" value="1"/>
</dbReference>
<evidence type="ECO:0000256" key="3">
    <source>
        <dbReference type="SAM" id="Phobius"/>
    </source>
</evidence>
<dbReference type="AlphaFoldDB" id="A0A1J7IHZ0"/>
<dbReference type="EMBL" id="KV875100">
    <property type="protein sequence ID" value="OIW26891.1"/>
    <property type="molecule type" value="Genomic_DNA"/>
</dbReference>